<comment type="caution">
    <text evidence="1">The sequence shown here is derived from an EMBL/GenBank/DDBJ whole genome shotgun (WGS) entry which is preliminary data.</text>
</comment>
<dbReference type="GO" id="GO:0004540">
    <property type="term" value="F:RNA nuclease activity"/>
    <property type="evidence" value="ECO:0007669"/>
    <property type="project" value="InterPro"/>
</dbReference>
<dbReference type="eggNOG" id="COG1432">
    <property type="taxonomic scope" value="Bacteria"/>
</dbReference>
<proteinExistence type="predicted"/>
<evidence type="ECO:0000313" key="2">
    <source>
        <dbReference type="Proteomes" id="UP000026739"/>
    </source>
</evidence>
<organism evidence="1 2">
    <name type="scientific">Pseudomonas mandelii PD30</name>
    <dbReference type="NCBI Taxonomy" id="1419583"/>
    <lineage>
        <taxon>Bacteria</taxon>
        <taxon>Pseudomonadati</taxon>
        <taxon>Pseudomonadota</taxon>
        <taxon>Gammaproteobacteria</taxon>
        <taxon>Pseudomonadales</taxon>
        <taxon>Pseudomonadaceae</taxon>
        <taxon>Pseudomonas</taxon>
    </lineage>
</organism>
<evidence type="ECO:0000313" key="1">
    <source>
        <dbReference type="EMBL" id="KDD67825.1"/>
    </source>
</evidence>
<gene>
    <name evidence="1" type="ORF">V466_18050</name>
</gene>
<reference evidence="1 2" key="1">
    <citation type="submission" date="2013-12" db="EMBL/GenBank/DDBJ databases">
        <authorList>
            <person name="Formusa P.A."/>
            <person name="Habash M."/>
            <person name="Lee H."/>
            <person name="Trevors J.T."/>
        </authorList>
    </citation>
    <scope>NUCLEOTIDE SEQUENCE [LARGE SCALE GENOMIC DNA]</scope>
    <source>
        <strain evidence="1 2">PD30</strain>
    </source>
</reference>
<sequence>MRTAFFVDGYNLFYGLLAGTPYKWLNLNGLLAHVAHIENPQSSIISVDYFTSSVKPILATRGRISKEAQDSYVRALKATKVTVHYGRHSLEPAKAPRFIDRKTGASRQDKVDFWKLEEKETDVHIAISMYRTATKQAALEVHDRIEQLVLVSSDTDMTPALKAIREDFPDITIGVILPHRAELNCPSPGSLKEHSHWMRRVISAEELQSHQFPARVPTHKAPAIKPDYW</sequence>
<dbReference type="Gene3D" id="3.40.50.1010">
    <property type="entry name" value="5'-nuclease"/>
    <property type="match status" value="1"/>
</dbReference>
<dbReference type="EMBL" id="AZQQ01000082">
    <property type="protein sequence ID" value="KDD67825.1"/>
    <property type="molecule type" value="Genomic_DNA"/>
</dbReference>
<dbReference type="RefSeq" id="WP_033058664.1">
    <property type="nucleotide sequence ID" value="NZ_AZQQ01000082.1"/>
</dbReference>
<protein>
    <submittedName>
        <fullName evidence="1">Uncharacterized protein</fullName>
    </submittedName>
</protein>
<name>A0A059L129_9PSED</name>
<dbReference type="AlphaFoldDB" id="A0A059L129"/>
<accession>A0A059L129</accession>
<dbReference type="CDD" id="cd18722">
    <property type="entry name" value="PIN_NicB-like"/>
    <property type="match status" value="1"/>
</dbReference>
<dbReference type="Proteomes" id="UP000026739">
    <property type="component" value="Unassembled WGS sequence"/>
</dbReference>